<reference evidence="1" key="2">
    <citation type="journal article" date="2015" name="Data Brief">
        <title>Shoot transcriptome of the giant reed, Arundo donax.</title>
        <authorList>
            <person name="Barrero R.A."/>
            <person name="Guerrero F.D."/>
            <person name="Moolhuijzen P."/>
            <person name="Goolsby J.A."/>
            <person name="Tidwell J."/>
            <person name="Bellgard S.E."/>
            <person name="Bellgard M.I."/>
        </authorList>
    </citation>
    <scope>NUCLEOTIDE SEQUENCE</scope>
    <source>
        <tissue evidence="1">Shoot tissue taken approximately 20 cm above the soil surface</tissue>
    </source>
</reference>
<sequence length="54" mass="6263">MFFLIMSQRVRASTTCLRRSINTVSVCMPPNHQFPSWSTCSMLITVMTFWFPSS</sequence>
<protein>
    <submittedName>
        <fullName evidence="1">Uncharacterized protein</fullName>
    </submittedName>
</protein>
<reference evidence="1" key="1">
    <citation type="submission" date="2014-09" db="EMBL/GenBank/DDBJ databases">
        <authorList>
            <person name="Magalhaes I.L.F."/>
            <person name="Oliveira U."/>
            <person name="Santos F.R."/>
            <person name="Vidigal T.H.D.A."/>
            <person name="Brescovit A.D."/>
            <person name="Santos A.J."/>
        </authorList>
    </citation>
    <scope>NUCLEOTIDE SEQUENCE</scope>
    <source>
        <tissue evidence="1">Shoot tissue taken approximately 20 cm above the soil surface</tissue>
    </source>
</reference>
<dbReference type="EMBL" id="GBRH01230446">
    <property type="protein sequence ID" value="JAD67449.1"/>
    <property type="molecule type" value="Transcribed_RNA"/>
</dbReference>
<dbReference type="AlphaFoldDB" id="A0A0A9BTQ4"/>
<organism evidence="1">
    <name type="scientific">Arundo donax</name>
    <name type="common">Giant reed</name>
    <name type="synonym">Donax arundinaceus</name>
    <dbReference type="NCBI Taxonomy" id="35708"/>
    <lineage>
        <taxon>Eukaryota</taxon>
        <taxon>Viridiplantae</taxon>
        <taxon>Streptophyta</taxon>
        <taxon>Embryophyta</taxon>
        <taxon>Tracheophyta</taxon>
        <taxon>Spermatophyta</taxon>
        <taxon>Magnoliopsida</taxon>
        <taxon>Liliopsida</taxon>
        <taxon>Poales</taxon>
        <taxon>Poaceae</taxon>
        <taxon>PACMAD clade</taxon>
        <taxon>Arundinoideae</taxon>
        <taxon>Arundineae</taxon>
        <taxon>Arundo</taxon>
    </lineage>
</organism>
<evidence type="ECO:0000313" key="1">
    <source>
        <dbReference type="EMBL" id="JAD67449.1"/>
    </source>
</evidence>
<name>A0A0A9BTQ4_ARUDO</name>
<accession>A0A0A9BTQ4</accession>
<proteinExistence type="predicted"/>